<evidence type="ECO:0000256" key="7">
    <source>
        <dbReference type="ARBA" id="ARBA00022679"/>
    </source>
</evidence>
<comment type="catalytic activity">
    <reaction evidence="14">
        <text>pyruvate + ATP + H2O = phosphoenolpyruvate + AMP + phosphate + 2 H(+)</text>
        <dbReference type="Rhea" id="RHEA:11364"/>
        <dbReference type="ChEBI" id="CHEBI:15361"/>
        <dbReference type="ChEBI" id="CHEBI:15377"/>
        <dbReference type="ChEBI" id="CHEBI:15378"/>
        <dbReference type="ChEBI" id="CHEBI:30616"/>
        <dbReference type="ChEBI" id="CHEBI:43474"/>
        <dbReference type="ChEBI" id="CHEBI:58702"/>
        <dbReference type="ChEBI" id="CHEBI:456215"/>
        <dbReference type="EC" id="2.7.9.2"/>
    </reaction>
</comment>
<evidence type="ECO:0000256" key="9">
    <source>
        <dbReference type="ARBA" id="ARBA00022741"/>
    </source>
</evidence>
<evidence type="ECO:0000256" key="12">
    <source>
        <dbReference type="ARBA" id="ARBA00022842"/>
    </source>
</evidence>
<dbReference type="InterPro" id="IPR002192">
    <property type="entry name" value="PPDK_AMP/ATP-bd"/>
</dbReference>
<reference evidence="16 17" key="1">
    <citation type="journal article" date="2019" name="Int. J. Syst. Evol. Microbiol.">
        <title>The Global Catalogue of Microorganisms (GCM) 10K type strain sequencing project: providing services to taxonomists for standard genome sequencing and annotation.</title>
        <authorList>
            <consortium name="The Broad Institute Genomics Platform"/>
            <consortium name="The Broad Institute Genome Sequencing Center for Infectious Disease"/>
            <person name="Wu L."/>
            <person name="Ma J."/>
        </authorList>
    </citation>
    <scope>NUCLEOTIDE SEQUENCE [LARGE SCALE GENOMIC DNA]</scope>
    <source>
        <strain evidence="16 17">JCM 14969</strain>
    </source>
</reference>
<keyword evidence="11" id="KW-0067">ATP-binding</keyword>
<evidence type="ECO:0000256" key="14">
    <source>
        <dbReference type="ARBA" id="ARBA00047700"/>
    </source>
</evidence>
<evidence type="ECO:0000256" key="1">
    <source>
        <dbReference type="ARBA" id="ARBA00001946"/>
    </source>
</evidence>
<dbReference type="Gene3D" id="3.30.1490.20">
    <property type="entry name" value="ATP-grasp fold, A domain"/>
    <property type="match status" value="1"/>
</dbReference>
<dbReference type="SUPFAM" id="SSF56059">
    <property type="entry name" value="Glutathione synthetase ATP-binding domain-like"/>
    <property type="match status" value="1"/>
</dbReference>
<dbReference type="InterPro" id="IPR006319">
    <property type="entry name" value="PEP_synth"/>
</dbReference>
<evidence type="ECO:0000256" key="13">
    <source>
        <dbReference type="ARBA" id="ARBA00033470"/>
    </source>
</evidence>
<comment type="caution">
    <text evidence="16">The sequence shown here is derived from an EMBL/GenBank/DDBJ whole genome shotgun (WGS) entry which is preliminary data.</text>
</comment>
<comment type="similarity">
    <text evidence="4">Belongs to the PEP-utilizing enzyme family.</text>
</comment>
<evidence type="ECO:0000256" key="4">
    <source>
        <dbReference type="ARBA" id="ARBA00007837"/>
    </source>
</evidence>
<evidence type="ECO:0000256" key="5">
    <source>
        <dbReference type="ARBA" id="ARBA00011996"/>
    </source>
</evidence>
<comment type="pathway">
    <text evidence="3">Carbohydrate biosynthesis; gluconeogenesis.</text>
</comment>
<dbReference type="EC" id="2.7.9.2" evidence="5"/>
<dbReference type="PANTHER" id="PTHR43030:SF1">
    <property type="entry name" value="PHOSPHOENOLPYRUVATE SYNTHASE"/>
    <property type="match status" value="1"/>
</dbReference>
<keyword evidence="8" id="KW-0479">Metal-binding</keyword>
<keyword evidence="7" id="KW-0808">Transferase</keyword>
<sequence length="175" mass="19135">MSGSPYITWSPDGSGFTTTPAAYREFVRTARLRTVVATQLRRLRRGADLIAVGASIRNAYFYADVPPAVAEAISDAYRRLGGDAVELVVGGEPADDPIVEFLTGPQEVFLHVRGPNALYSACKRCWASLFTDRAIIYREVRAIDQLSVDLSVRIRPVAASRLAPQSRELVAIGPR</sequence>
<evidence type="ECO:0000256" key="2">
    <source>
        <dbReference type="ARBA" id="ARBA00002988"/>
    </source>
</evidence>
<dbReference type="Pfam" id="PF01326">
    <property type="entry name" value="PPDK_N"/>
    <property type="match status" value="1"/>
</dbReference>
<feature type="domain" description="Pyruvate phosphate dikinase AMP/ATP-binding" evidence="15">
    <location>
        <begin position="14"/>
        <end position="161"/>
    </location>
</feature>
<keyword evidence="12" id="KW-0460">Magnesium</keyword>
<evidence type="ECO:0000313" key="16">
    <source>
        <dbReference type="EMBL" id="GAA1615646.1"/>
    </source>
</evidence>
<protein>
    <recommendedName>
        <fullName evidence="6">Phosphoenolpyruvate synthase</fullName>
        <ecNumber evidence="5">2.7.9.2</ecNumber>
    </recommendedName>
    <alternativeName>
        <fullName evidence="13">Pyruvate, water dikinase</fullName>
    </alternativeName>
</protein>
<accession>A0ABN2ET43</accession>
<dbReference type="EMBL" id="BAAAOS010000064">
    <property type="protein sequence ID" value="GAA1615646.1"/>
    <property type="molecule type" value="Genomic_DNA"/>
</dbReference>
<proteinExistence type="inferred from homology"/>
<keyword evidence="10" id="KW-0418">Kinase</keyword>
<evidence type="ECO:0000313" key="17">
    <source>
        <dbReference type="Proteomes" id="UP001500393"/>
    </source>
</evidence>
<dbReference type="RefSeq" id="WP_344222194.1">
    <property type="nucleotide sequence ID" value="NZ_BAAAOS010000064.1"/>
</dbReference>
<comment type="cofactor">
    <cofactor evidence="1">
        <name>Mg(2+)</name>
        <dbReference type="ChEBI" id="CHEBI:18420"/>
    </cofactor>
</comment>
<gene>
    <name evidence="16" type="ORF">GCM10009789_82140</name>
</gene>
<evidence type="ECO:0000256" key="10">
    <source>
        <dbReference type="ARBA" id="ARBA00022777"/>
    </source>
</evidence>
<comment type="function">
    <text evidence="2">Catalyzes the phosphorylation of pyruvate to phosphoenolpyruvate.</text>
</comment>
<evidence type="ECO:0000256" key="11">
    <source>
        <dbReference type="ARBA" id="ARBA00022840"/>
    </source>
</evidence>
<name>A0ABN2ET43_9ACTN</name>
<dbReference type="InterPro" id="IPR013815">
    <property type="entry name" value="ATP_grasp_subdomain_1"/>
</dbReference>
<evidence type="ECO:0000256" key="6">
    <source>
        <dbReference type="ARBA" id="ARBA00021623"/>
    </source>
</evidence>
<evidence type="ECO:0000259" key="15">
    <source>
        <dbReference type="Pfam" id="PF01326"/>
    </source>
</evidence>
<organism evidence="16 17">
    <name type="scientific">Kribbella sancticallisti</name>
    <dbReference type="NCBI Taxonomy" id="460087"/>
    <lineage>
        <taxon>Bacteria</taxon>
        <taxon>Bacillati</taxon>
        <taxon>Actinomycetota</taxon>
        <taxon>Actinomycetes</taxon>
        <taxon>Propionibacteriales</taxon>
        <taxon>Kribbellaceae</taxon>
        <taxon>Kribbella</taxon>
    </lineage>
</organism>
<keyword evidence="9" id="KW-0547">Nucleotide-binding</keyword>
<keyword evidence="17" id="KW-1185">Reference proteome</keyword>
<dbReference type="PANTHER" id="PTHR43030">
    <property type="entry name" value="PHOSPHOENOLPYRUVATE SYNTHASE"/>
    <property type="match status" value="1"/>
</dbReference>
<evidence type="ECO:0000256" key="3">
    <source>
        <dbReference type="ARBA" id="ARBA00004742"/>
    </source>
</evidence>
<evidence type="ECO:0000256" key="8">
    <source>
        <dbReference type="ARBA" id="ARBA00022723"/>
    </source>
</evidence>
<dbReference type="Proteomes" id="UP001500393">
    <property type="component" value="Unassembled WGS sequence"/>
</dbReference>